<dbReference type="SMART" id="SM00530">
    <property type="entry name" value="HTH_XRE"/>
    <property type="match status" value="1"/>
</dbReference>
<dbReference type="Proteomes" id="UP000094023">
    <property type="component" value="Unassembled WGS sequence"/>
</dbReference>
<dbReference type="SUPFAM" id="SSF47413">
    <property type="entry name" value="lambda repressor-like DNA-binding domains"/>
    <property type="match status" value="1"/>
</dbReference>
<feature type="domain" description="HTH cro/C1-type" evidence="2">
    <location>
        <begin position="22"/>
        <end position="76"/>
    </location>
</feature>
<dbReference type="InterPro" id="IPR001387">
    <property type="entry name" value="Cro/C1-type_HTH"/>
</dbReference>
<protein>
    <recommendedName>
        <fullName evidence="2">HTH cro/C1-type domain-containing protein</fullName>
    </recommendedName>
</protein>
<dbReference type="InterPro" id="IPR010982">
    <property type="entry name" value="Lambda_DNA-bd_dom_sf"/>
</dbReference>
<sequence length="112" mass="12740">MIDLKTLNNDPQLTSITIGKILKKVRKAKKITGTELGEKINISQQQISSYERGVNNISLKLFFTILSELGITVNDFILLLNKEFKLDEDINYYHHSTSNSNVKANCFFSKNS</sequence>
<evidence type="ECO:0000313" key="4">
    <source>
        <dbReference type="Proteomes" id="UP000094023"/>
    </source>
</evidence>
<dbReference type="EMBL" id="LXEN01000182">
    <property type="protein sequence ID" value="OAT18065.1"/>
    <property type="molecule type" value="Genomic_DNA"/>
</dbReference>
<dbReference type="CDD" id="cd00093">
    <property type="entry name" value="HTH_XRE"/>
    <property type="match status" value="1"/>
</dbReference>
<dbReference type="Gene3D" id="1.10.260.40">
    <property type="entry name" value="lambda repressor-like DNA-binding domains"/>
    <property type="match status" value="1"/>
</dbReference>
<dbReference type="PANTHER" id="PTHR46558:SF4">
    <property type="entry name" value="DNA-BIDING PHAGE PROTEIN"/>
    <property type="match status" value="1"/>
</dbReference>
<proteinExistence type="predicted"/>
<dbReference type="STRING" id="1354337.M983_3250"/>
<gene>
    <name evidence="3" type="ORF">M983_3250</name>
</gene>
<keyword evidence="1" id="KW-0238">DNA-binding</keyword>
<name>A0A198EZY5_9GAMM</name>
<dbReference type="GO" id="GO:0003677">
    <property type="term" value="F:DNA binding"/>
    <property type="evidence" value="ECO:0007669"/>
    <property type="project" value="UniProtKB-KW"/>
</dbReference>
<dbReference type="AlphaFoldDB" id="A0A198EZY5"/>
<dbReference type="Pfam" id="PF01381">
    <property type="entry name" value="HTH_3"/>
    <property type="match status" value="1"/>
</dbReference>
<dbReference type="PROSITE" id="PS50943">
    <property type="entry name" value="HTH_CROC1"/>
    <property type="match status" value="1"/>
</dbReference>
<comment type="caution">
    <text evidence="3">The sequence shown here is derived from an EMBL/GenBank/DDBJ whole genome shotgun (WGS) entry which is preliminary data.</text>
</comment>
<dbReference type="OrthoDB" id="6458041at2"/>
<evidence type="ECO:0000259" key="2">
    <source>
        <dbReference type="PROSITE" id="PS50943"/>
    </source>
</evidence>
<organism evidence="3 4">
    <name type="scientific">Proteus myxofaciens ATCC 19692</name>
    <dbReference type="NCBI Taxonomy" id="1354337"/>
    <lineage>
        <taxon>Bacteria</taxon>
        <taxon>Pseudomonadati</taxon>
        <taxon>Pseudomonadota</taxon>
        <taxon>Gammaproteobacteria</taxon>
        <taxon>Enterobacterales</taxon>
        <taxon>Morganellaceae</taxon>
        <taxon>Proteus</taxon>
    </lineage>
</organism>
<evidence type="ECO:0000256" key="1">
    <source>
        <dbReference type="ARBA" id="ARBA00023125"/>
    </source>
</evidence>
<dbReference type="PANTHER" id="PTHR46558">
    <property type="entry name" value="TRACRIPTIONAL REGULATORY PROTEIN-RELATED-RELATED"/>
    <property type="match status" value="1"/>
</dbReference>
<dbReference type="RefSeq" id="WP_066753592.1">
    <property type="nucleotide sequence ID" value="NZ_LXEN01000182.1"/>
</dbReference>
<evidence type="ECO:0000313" key="3">
    <source>
        <dbReference type="EMBL" id="OAT18065.1"/>
    </source>
</evidence>
<keyword evidence="4" id="KW-1185">Reference proteome</keyword>
<accession>A0A198EZY5</accession>
<reference evidence="3 4" key="1">
    <citation type="submission" date="2016-04" db="EMBL/GenBank/DDBJ databases">
        <title>ATOL: Assembling a taxonomically balanced genome-scale reconstruction of the evolutionary history of the Enterobacteriaceae.</title>
        <authorList>
            <person name="Plunkett G.III."/>
            <person name="Neeno-Eckwall E.C."/>
            <person name="Glasner J.D."/>
            <person name="Perna N.T."/>
        </authorList>
    </citation>
    <scope>NUCLEOTIDE SEQUENCE [LARGE SCALE GENOMIC DNA]</scope>
    <source>
        <strain evidence="3 4">ATCC 19692</strain>
    </source>
</reference>